<feature type="transmembrane region" description="Helical" evidence="2">
    <location>
        <begin position="47"/>
        <end position="65"/>
    </location>
</feature>
<dbReference type="EMBL" id="JAAZON010000205">
    <property type="protein sequence ID" value="NMC62488.1"/>
    <property type="molecule type" value="Genomic_DNA"/>
</dbReference>
<name>A0A7X9IIX3_9DELT</name>
<reference evidence="3 4" key="1">
    <citation type="journal article" date="2020" name="Biotechnol. Biofuels">
        <title>New insights from the biogas microbiome by comprehensive genome-resolved metagenomics of nearly 1600 species originating from multiple anaerobic digesters.</title>
        <authorList>
            <person name="Campanaro S."/>
            <person name="Treu L."/>
            <person name="Rodriguez-R L.M."/>
            <person name="Kovalovszki A."/>
            <person name="Ziels R.M."/>
            <person name="Maus I."/>
            <person name="Zhu X."/>
            <person name="Kougias P.G."/>
            <person name="Basile A."/>
            <person name="Luo G."/>
            <person name="Schluter A."/>
            <person name="Konstantinidis K.T."/>
            <person name="Angelidaki I."/>
        </authorList>
    </citation>
    <scope>NUCLEOTIDE SEQUENCE [LARGE SCALE GENOMIC DNA]</scope>
    <source>
        <strain evidence="3">AS27yjCOA_65</strain>
    </source>
</reference>
<keyword evidence="2" id="KW-1133">Transmembrane helix</keyword>
<evidence type="ECO:0000313" key="3">
    <source>
        <dbReference type="EMBL" id="NMC62488.1"/>
    </source>
</evidence>
<feature type="transmembrane region" description="Helical" evidence="2">
    <location>
        <begin position="72"/>
        <end position="89"/>
    </location>
</feature>
<accession>A0A7X9IIX3</accession>
<protein>
    <submittedName>
        <fullName evidence="3">Uncharacterized protein</fullName>
    </submittedName>
</protein>
<proteinExistence type="predicted"/>
<sequence>MSVYWQKQGIFAKVPQMKRWISYGAILLFFLIDIAVVSGAIEFDLATVQLIFAPLVVFLISTISISDVKVPWKATLIALLLVFACFLFVHSTPSTKDGPILVARFDKDPFNSQSYIFKNNLNEVLAQTSEIETKSLSRRFQTQEEAKEYLSAHKGIAALIWGSKRWLNVNFQREKAFELSQSNCSSLFDYFSGLKLINNVSWIGLSYEPLKGTTEFLGNLFAGQVPLEQYAIDSRSMRSIFLKKHLIRAGTLWEQWTSPSHKGLPLMLLGNYLIVEALQHPQYEPEMFKKAIKHYSSALLYVKTEDNPQLHRAVYSNLGIATYIRSRLEKKSKGRKLAVKLLKKAVTLDTSKENEKDQEDVIRVAVENLELVKEKIKNRRKSKKLKQINGTPKPNGVKKSNRLKKKQLMIANS</sequence>
<organism evidence="3 4">
    <name type="scientific">SAR324 cluster bacterium</name>
    <dbReference type="NCBI Taxonomy" id="2024889"/>
    <lineage>
        <taxon>Bacteria</taxon>
        <taxon>Deltaproteobacteria</taxon>
        <taxon>SAR324 cluster</taxon>
    </lineage>
</organism>
<gene>
    <name evidence="3" type="ORF">GYA55_04900</name>
</gene>
<feature type="transmembrane region" description="Helical" evidence="2">
    <location>
        <begin position="20"/>
        <end position="41"/>
    </location>
</feature>
<keyword evidence="2" id="KW-0472">Membrane</keyword>
<evidence type="ECO:0000313" key="4">
    <source>
        <dbReference type="Proteomes" id="UP000524246"/>
    </source>
</evidence>
<feature type="region of interest" description="Disordered" evidence="1">
    <location>
        <begin position="380"/>
        <end position="402"/>
    </location>
</feature>
<comment type="caution">
    <text evidence="3">The sequence shown here is derived from an EMBL/GenBank/DDBJ whole genome shotgun (WGS) entry which is preliminary data.</text>
</comment>
<evidence type="ECO:0000256" key="2">
    <source>
        <dbReference type="SAM" id="Phobius"/>
    </source>
</evidence>
<dbReference type="Proteomes" id="UP000524246">
    <property type="component" value="Unassembled WGS sequence"/>
</dbReference>
<keyword evidence="2" id="KW-0812">Transmembrane</keyword>
<dbReference type="AlphaFoldDB" id="A0A7X9IIX3"/>
<evidence type="ECO:0000256" key="1">
    <source>
        <dbReference type="SAM" id="MobiDB-lite"/>
    </source>
</evidence>